<dbReference type="AlphaFoldDB" id="A0A382K0Z8"/>
<dbReference type="PANTHER" id="PTHR43316">
    <property type="entry name" value="HYDROLASE, HALOACID DELAHOGENASE-RELATED"/>
    <property type="match status" value="1"/>
</dbReference>
<dbReference type="Pfam" id="PF00702">
    <property type="entry name" value="Hydrolase"/>
    <property type="match status" value="1"/>
</dbReference>
<dbReference type="EMBL" id="UINC01076812">
    <property type="protein sequence ID" value="SVC16331.1"/>
    <property type="molecule type" value="Genomic_DNA"/>
</dbReference>
<dbReference type="PANTHER" id="PTHR43316:SF8">
    <property type="entry name" value="HAD FAMILY HYDROLASE"/>
    <property type="match status" value="1"/>
</dbReference>
<dbReference type="InterPro" id="IPR051540">
    <property type="entry name" value="S-2-haloacid_dehalogenase"/>
</dbReference>
<accession>A0A382K0Z8</accession>
<evidence type="ECO:0000256" key="1">
    <source>
        <dbReference type="ARBA" id="ARBA00022801"/>
    </source>
</evidence>
<evidence type="ECO:0008006" key="3">
    <source>
        <dbReference type="Google" id="ProtNLM"/>
    </source>
</evidence>
<sequence>MFDAIGFDADDTLWHNERLFSMTQEKFRGILKEHASDLVDRTLYETERKNLQMFGYGIKGFVLSMIETSIQLTNGDITGKEIEQIMDFGREMLGAPIQLLENVESVLQQLKKKHPLFLITKGDLIDQETKIARSGLSEYFDAIEILTEKDEETYLKVLEKYQIKPNHFLMVGNSLRSDVLPVLKICRTAVYVPYEIDWAHEKASKPSESKFFHEMEHLGQLPAWLDNLNAKP</sequence>
<name>A0A382K0Z8_9ZZZZ</name>
<dbReference type="SFLD" id="SFLDG01129">
    <property type="entry name" value="C1.5:_HAD__Beta-PGM__Phosphata"/>
    <property type="match status" value="1"/>
</dbReference>
<dbReference type="SFLD" id="SFLDS00003">
    <property type="entry name" value="Haloacid_Dehalogenase"/>
    <property type="match status" value="1"/>
</dbReference>
<dbReference type="GO" id="GO:0016787">
    <property type="term" value="F:hydrolase activity"/>
    <property type="evidence" value="ECO:0007669"/>
    <property type="project" value="UniProtKB-KW"/>
</dbReference>
<dbReference type="InterPro" id="IPR023214">
    <property type="entry name" value="HAD_sf"/>
</dbReference>
<organism evidence="2">
    <name type="scientific">marine metagenome</name>
    <dbReference type="NCBI Taxonomy" id="408172"/>
    <lineage>
        <taxon>unclassified sequences</taxon>
        <taxon>metagenomes</taxon>
        <taxon>ecological metagenomes</taxon>
    </lineage>
</organism>
<gene>
    <name evidence="2" type="ORF">METZ01_LOCUS269185</name>
</gene>
<dbReference type="SUPFAM" id="SSF56784">
    <property type="entry name" value="HAD-like"/>
    <property type="match status" value="1"/>
</dbReference>
<keyword evidence="1" id="KW-0378">Hydrolase</keyword>
<dbReference type="Gene3D" id="3.40.50.1000">
    <property type="entry name" value="HAD superfamily/HAD-like"/>
    <property type="match status" value="1"/>
</dbReference>
<evidence type="ECO:0000313" key="2">
    <source>
        <dbReference type="EMBL" id="SVC16331.1"/>
    </source>
</evidence>
<reference evidence="2" key="1">
    <citation type="submission" date="2018-05" db="EMBL/GenBank/DDBJ databases">
        <authorList>
            <person name="Lanie J.A."/>
            <person name="Ng W.-L."/>
            <person name="Kazmierczak K.M."/>
            <person name="Andrzejewski T.M."/>
            <person name="Davidsen T.M."/>
            <person name="Wayne K.J."/>
            <person name="Tettelin H."/>
            <person name="Glass J.I."/>
            <person name="Rusch D."/>
            <person name="Podicherti R."/>
            <person name="Tsui H.-C.T."/>
            <person name="Winkler M.E."/>
        </authorList>
    </citation>
    <scope>NUCLEOTIDE SEQUENCE</scope>
</reference>
<dbReference type="InterPro" id="IPR023198">
    <property type="entry name" value="PGP-like_dom2"/>
</dbReference>
<protein>
    <recommendedName>
        <fullName evidence="3">Haloacid dehalogenase-like hydrolase</fullName>
    </recommendedName>
</protein>
<proteinExistence type="predicted"/>
<dbReference type="InterPro" id="IPR036412">
    <property type="entry name" value="HAD-like_sf"/>
</dbReference>
<dbReference type="Gene3D" id="1.10.150.240">
    <property type="entry name" value="Putative phosphatase, domain 2"/>
    <property type="match status" value="1"/>
</dbReference>